<name>A0ABS9ITG1_9ACTN</name>
<organism evidence="2 3">
    <name type="scientific">Gordonia liuliyuniae</name>
    <dbReference type="NCBI Taxonomy" id="2911517"/>
    <lineage>
        <taxon>Bacteria</taxon>
        <taxon>Bacillati</taxon>
        <taxon>Actinomycetota</taxon>
        <taxon>Actinomycetes</taxon>
        <taxon>Mycobacteriales</taxon>
        <taxon>Gordoniaceae</taxon>
        <taxon>Gordonia</taxon>
    </lineage>
</organism>
<protein>
    <submittedName>
        <fullName evidence="2">MaoC family dehydratase N-terminal domain-containing protein</fullName>
    </submittedName>
</protein>
<comment type="caution">
    <text evidence="2">The sequence shown here is derived from an EMBL/GenBank/DDBJ whole genome shotgun (WGS) entry which is preliminary data.</text>
</comment>
<feature type="domain" description="FAS1-like dehydratase" evidence="1">
    <location>
        <begin position="21"/>
        <end position="157"/>
    </location>
</feature>
<accession>A0ABS9ITG1</accession>
<proteinExistence type="predicted"/>
<gene>
    <name evidence="2" type="ORF">L5G33_10295</name>
</gene>
<dbReference type="InterPro" id="IPR039569">
    <property type="entry name" value="FAS1-like_DH_region"/>
</dbReference>
<evidence type="ECO:0000313" key="2">
    <source>
        <dbReference type="EMBL" id="MCF8588849.1"/>
    </source>
</evidence>
<dbReference type="Gene3D" id="3.10.129.10">
    <property type="entry name" value="Hotdog Thioesterase"/>
    <property type="match status" value="1"/>
</dbReference>
<dbReference type="Pfam" id="PF13452">
    <property type="entry name" value="FAS1_DH_region"/>
    <property type="match status" value="1"/>
</dbReference>
<keyword evidence="3" id="KW-1185">Reference proteome</keyword>
<dbReference type="EMBL" id="JAKKOR010000007">
    <property type="protein sequence ID" value="MCF8588849.1"/>
    <property type="molecule type" value="Genomic_DNA"/>
</dbReference>
<dbReference type="InterPro" id="IPR029069">
    <property type="entry name" value="HotDog_dom_sf"/>
</dbReference>
<reference evidence="2 3" key="1">
    <citation type="submission" date="2022-01" db="EMBL/GenBank/DDBJ databases">
        <authorList>
            <person name="Huang Y."/>
        </authorList>
    </citation>
    <scope>NUCLEOTIDE SEQUENCE [LARGE SCALE GENOMIC DNA]</scope>
    <source>
        <strain evidence="2 3">HY366</strain>
    </source>
</reference>
<evidence type="ECO:0000313" key="3">
    <source>
        <dbReference type="Proteomes" id="UP001200110"/>
    </source>
</evidence>
<dbReference type="Proteomes" id="UP001200110">
    <property type="component" value="Unassembled WGS sequence"/>
</dbReference>
<dbReference type="RefSeq" id="WP_236998079.1">
    <property type="nucleotide sequence ID" value="NZ_JAKKOR010000007.1"/>
</dbReference>
<evidence type="ECO:0000259" key="1">
    <source>
        <dbReference type="Pfam" id="PF13452"/>
    </source>
</evidence>
<sequence length="179" mass="19793">MISDPLTSVTAIIERGHERVSVARDTVNRPMIHHLCEALGDTDARCFDPDVARAAGYSDVIAPVSALQVWNMTNPSEPEIRTDVEDAYSAVSDAGYSAVVAVNSDQEYDRALVPGDLLTAHERVESIVGPKTTGLGEGYFITTLVTYTDQNDVRVGTMRFRTLWYDPSKRDTADRKEER</sequence>
<dbReference type="SUPFAM" id="SSF54637">
    <property type="entry name" value="Thioesterase/thiol ester dehydrase-isomerase"/>
    <property type="match status" value="1"/>
</dbReference>